<evidence type="ECO:0000256" key="1">
    <source>
        <dbReference type="SAM" id="Phobius"/>
    </source>
</evidence>
<reference evidence="3" key="1">
    <citation type="submission" date="2022-11" db="UniProtKB">
        <authorList>
            <consortium name="WormBaseParasite"/>
        </authorList>
    </citation>
    <scope>IDENTIFICATION</scope>
</reference>
<keyword evidence="1" id="KW-0472">Membrane</keyword>
<sequence length="163" mass="18283">MIHKGIEAFSVGLQISKSNSRRLKVAAITILIYSLMTPVGSIIGMCIQVVLTECALNERYTAENIKLTYLSICGVVSCEASREQHLDASLTFVIETSERDLWPNIEAPKLFRLGIAISDWNYGRLVRGSSQKLCYWRFTLFDGFQEHPTPEITGGLKNAKECH</sequence>
<accession>A0A914RQ51</accession>
<dbReference type="Proteomes" id="UP000887564">
    <property type="component" value="Unplaced"/>
</dbReference>
<organism evidence="2 3">
    <name type="scientific">Parascaris equorum</name>
    <name type="common">Equine roundworm</name>
    <dbReference type="NCBI Taxonomy" id="6256"/>
    <lineage>
        <taxon>Eukaryota</taxon>
        <taxon>Metazoa</taxon>
        <taxon>Ecdysozoa</taxon>
        <taxon>Nematoda</taxon>
        <taxon>Chromadorea</taxon>
        <taxon>Rhabditida</taxon>
        <taxon>Spirurina</taxon>
        <taxon>Ascaridomorpha</taxon>
        <taxon>Ascaridoidea</taxon>
        <taxon>Ascarididae</taxon>
        <taxon>Parascaris</taxon>
    </lineage>
</organism>
<name>A0A914RQ51_PAREQ</name>
<evidence type="ECO:0000313" key="2">
    <source>
        <dbReference type="Proteomes" id="UP000887564"/>
    </source>
</evidence>
<feature type="transmembrane region" description="Helical" evidence="1">
    <location>
        <begin position="25"/>
        <end position="51"/>
    </location>
</feature>
<keyword evidence="2" id="KW-1185">Reference proteome</keyword>
<protein>
    <submittedName>
        <fullName evidence="3">Uncharacterized protein</fullName>
    </submittedName>
</protein>
<keyword evidence="1" id="KW-0812">Transmembrane</keyword>
<dbReference type="WBParaSite" id="PEQ_0000862501-mRNA-1">
    <property type="protein sequence ID" value="PEQ_0000862501-mRNA-1"/>
    <property type="gene ID" value="PEQ_0000862501"/>
</dbReference>
<keyword evidence="1" id="KW-1133">Transmembrane helix</keyword>
<proteinExistence type="predicted"/>
<evidence type="ECO:0000313" key="3">
    <source>
        <dbReference type="WBParaSite" id="PEQ_0000862501-mRNA-1"/>
    </source>
</evidence>
<dbReference type="AlphaFoldDB" id="A0A914RQ51"/>